<organism evidence="3 4">
    <name type="scientific">Candidatus Obscuribacter phosphatis</name>
    <dbReference type="NCBI Taxonomy" id="1906157"/>
    <lineage>
        <taxon>Bacteria</taxon>
        <taxon>Bacillati</taxon>
        <taxon>Candidatus Melainabacteria</taxon>
        <taxon>Candidatus Obscuribacterales</taxon>
        <taxon>Candidatus Obscuribacteraceae</taxon>
        <taxon>Candidatus Obscuribacter</taxon>
    </lineage>
</organism>
<dbReference type="Pfam" id="PF01548">
    <property type="entry name" value="DEDD_Tnp_IS110"/>
    <property type="match status" value="1"/>
</dbReference>
<evidence type="ECO:0000259" key="2">
    <source>
        <dbReference type="Pfam" id="PF02371"/>
    </source>
</evidence>
<dbReference type="InterPro" id="IPR047650">
    <property type="entry name" value="Transpos_IS110"/>
</dbReference>
<sequence length="346" mass="39632">MPRNTTKAQEVAPKYAGIDYHKKFFVVTLGDAAGNMLCQEKLSSDQESVQRFFRNRGKLVCAIENCRGNEWFIESLKACGCEVRVANTYAVRLIAESRCKNDKIDSRILMELVSRNYLPVCYQPTEEERLLRERLRFRTKLMRSRTQYKNVAHALMDKENKGRAISTKKGRKVAYKQGGLHPERQERLQESLEIIDYLDRLVDDQDKDLIAIAEHSEAAQRLKTIPGVGTLSALLLVAELGDISRFRRAKNVGSYLGLVPRLYASSDVSRMGRITKQGSGLVRRILVQDAWMAISRSSAFRNRYNNILKRRGKRVAIVAIARMIAEVAYRILRDQTEFREELLTLG</sequence>
<dbReference type="PANTHER" id="PTHR33055:SF3">
    <property type="entry name" value="PUTATIVE TRANSPOSASE FOR IS117-RELATED"/>
    <property type="match status" value="1"/>
</dbReference>
<feature type="domain" description="Transposase IS110-like N-terminal" evidence="1">
    <location>
        <begin position="16"/>
        <end position="157"/>
    </location>
</feature>
<dbReference type="Proteomes" id="UP000664277">
    <property type="component" value="Unassembled WGS sequence"/>
</dbReference>
<protein>
    <submittedName>
        <fullName evidence="3">IS110 family transposase</fullName>
    </submittedName>
</protein>
<evidence type="ECO:0000313" key="3">
    <source>
        <dbReference type="EMBL" id="MBN8662928.1"/>
    </source>
</evidence>
<comment type="caution">
    <text evidence="3">The sequence shown here is derived from an EMBL/GenBank/DDBJ whole genome shotgun (WGS) entry which is preliminary data.</text>
</comment>
<name>A0A8J7PLU0_9BACT</name>
<accession>A0A8J7PLU0</accession>
<dbReference type="AlphaFoldDB" id="A0A8J7PLU0"/>
<feature type="domain" description="Transposase IS116/IS110/IS902 C-terminal" evidence="2">
    <location>
        <begin position="219"/>
        <end position="304"/>
    </location>
</feature>
<dbReference type="NCBIfam" id="NF033542">
    <property type="entry name" value="transpos_IS110"/>
    <property type="match status" value="1"/>
</dbReference>
<dbReference type="Pfam" id="PF02371">
    <property type="entry name" value="Transposase_20"/>
    <property type="match status" value="1"/>
</dbReference>
<dbReference type="InterPro" id="IPR003346">
    <property type="entry name" value="Transposase_20"/>
</dbReference>
<dbReference type="GO" id="GO:0006313">
    <property type="term" value="P:DNA transposition"/>
    <property type="evidence" value="ECO:0007669"/>
    <property type="project" value="InterPro"/>
</dbReference>
<dbReference type="GO" id="GO:0003677">
    <property type="term" value="F:DNA binding"/>
    <property type="evidence" value="ECO:0007669"/>
    <property type="project" value="InterPro"/>
</dbReference>
<dbReference type="GO" id="GO:0004803">
    <property type="term" value="F:transposase activity"/>
    <property type="evidence" value="ECO:0007669"/>
    <property type="project" value="InterPro"/>
</dbReference>
<reference evidence="3" key="1">
    <citation type="submission" date="2021-02" db="EMBL/GenBank/DDBJ databases">
        <title>Genome-Resolved Metagenomics of a Microbial Community Performing Photosynthetic Biological Nutrient Removal.</title>
        <authorList>
            <person name="Mcdaniel E.A."/>
        </authorList>
    </citation>
    <scope>NUCLEOTIDE SEQUENCE</scope>
    <source>
        <strain evidence="3">UWPOB_OBS1</strain>
    </source>
</reference>
<evidence type="ECO:0000313" key="4">
    <source>
        <dbReference type="Proteomes" id="UP000664277"/>
    </source>
</evidence>
<proteinExistence type="predicted"/>
<dbReference type="PANTHER" id="PTHR33055">
    <property type="entry name" value="TRANSPOSASE FOR INSERTION SEQUENCE ELEMENT IS1111A"/>
    <property type="match status" value="1"/>
</dbReference>
<dbReference type="InterPro" id="IPR002525">
    <property type="entry name" value="Transp_IS110-like_N"/>
</dbReference>
<dbReference type="EMBL" id="JAFLCK010000070">
    <property type="protein sequence ID" value="MBN8662928.1"/>
    <property type="molecule type" value="Genomic_DNA"/>
</dbReference>
<evidence type="ECO:0000259" key="1">
    <source>
        <dbReference type="Pfam" id="PF01548"/>
    </source>
</evidence>
<gene>
    <name evidence="3" type="ORF">J0M35_21355</name>
</gene>